<evidence type="ECO:0000313" key="9">
    <source>
        <dbReference type="Proteomes" id="UP000325577"/>
    </source>
</evidence>
<keyword evidence="9" id="KW-1185">Reference proteome</keyword>
<keyword evidence="2" id="KW-0677">Repeat</keyword>
<dbReference type="SUPFAM" id="SSF52113">
    <property type="entry name" value="BRCT domain"/>
    <property type="match status" value="1"/>
</dbReference>
<feature type="compositionally biased region" description="Polar residues" evidence="6">
    <location>
        <begin position="1"/>
        <end position="12"/>
    </location>
</feature>
<evidence type="ECO:0000259" key="7">
    <source>
        <dbReference type="PROSITE" id="PS50172"/>
    </source>
</evidence>
<evidence type="ECO:0000256" key="2">
    <source>
        <dbReference type="ARBA" id="ARBA00022737"/>
    </source>
</evidence>
<dbReference type="CDD" id="cd17725">
    <property type="entry name" value="BRCT_XRCC1_rpt1"/>
    <property type="match status" value="1"/>
</dbReference>
<sequence length="409" mass="45280">MSDSRTSPNNGANKAKRRNLPSWMSSRENESESHGKKPADVGIHVESNEGETAEQAKERGKAHPVSTPSKRNERNGRSSALSLDKRNFSKLLDGVVFVLSGFVNPERSALRSQALEMGAEYQPDWNSDCTLLVCAFPNTPKFRQVEADSGTIVSKEWISECYTQKKLVDIESYLMHAGKAWRRQNISHEASGDEEPFVSRKSQKLGERGSHAKPTISASAKISEPPRQSGVSNPAKAHFSPSKVKKWATDDLTKTISWLVSQEEKPEASEIKKIAAEGILTCLQDAMDSLEQKQGIQQMTEQWNFIPRVVEELAKLEGSGHGSALLPNEDLYKQAMACKQIYEVELGSLDDDSSVKKKKLKTRENERGVDGRTGVVSSDAAAYDSDETIEMTEEEIDLAYNTVASKLCK</sequence>
<dbReference type="GO" id="GO:0005634">
    <property type="term" value="C:nucleus"/>
    <property type="evidence" value="ECO:0007669"/>
    <property type="project" value="UniProtKB-SubCell"/>
</dbReference>
<keyword evidence="5" id="KW-0539">Nucleus</keyword>
<dbReference type="GO" id="GO:0006303">
    <property type="term" value="P:double-strand break repair via nonhomologous end joining"/>
    <property type="evidence" value="ECO:0007669"/>
    <property type="project" value="InterPro"/>
</dbReference>
<dbReference type="PANTHER" id="PTHR11370:SF5">
    <property type="entry name" value="DNA REPAIR PROTEIN XRCC1"/>
    <property type="match status" value="1"/>
</dbReference>
<name>A0A5J5BGT8_9ASTE</name>
<evidence type="ECO:0000256" key="6">
    <source>
        <dbReference type="SAM" id="MobiDB-lite"/>
    </source>
</evidence>
<dbReference type="SMART" id="SM00292">
    <property type="entry name" value="BRCT"/>
    <property type="match status" value="1"/>
</dbReference>
<feature type="compositionally biased region" description="Basic and acidic residues" evidence="6">
    <location>
        <begin position="27"/>
        <end position="39"/>
    </location>
</feature>
<dbReference type="GO" id="GO:0000012">
    <property type="term" value="P:single strand break repair"/>
    <property type="evidence" value="ECO:0007669"/>
    <property type="project" value="InterPro"/>
</dbReference>
<dbReference type="FunFam" id="3.40.50.10190:FF:000008">
    <property type="entry name" value="X-ray repair cross complementing 1"/>
    <property type="match status" value="1"/>
</dbReference>
<evidence type="ECO:0000313" key="8">
    <source>
        <dbReference type="EMBL" id="KAA8541838.1"/>
    </source>
</evidence>
<dbReference type="Proteomes" id="UP000325577">
    <property type="component" value="Linkage Group LG12"/>
</dbReference>
<evidence type="ECO:0000256" key="1">
    <source>
        <dbReference type="ARBA" id="ARBA00004123"/>
    </source>
</evidence>
<feature type="domain" description="BRCT" evidence="7">
    <location>
        <begin position="87"/>
        <end position="175"/>
    </location>
</feature>
<dbReference type="Pfam" id="PF00533">
    <property type="entry name" value="BRCT"/>
    <property type="match status" value="1"/>
</dbReference>
<keyword evidence="4" id="KW-0234">DNA repair</keyword>
<feature type="region of interest" description="Disordered" evidence="6">
    <location>
        <begin position="187"/>
        <end position="238"/>
    </location>
</feature>
<evidence type="ECO:0000256" key="3">
    <source>
        <dbReference type="ARBA" id="ARBA00022763"/>
    </source>
</evidence>
<dbReference type="GO" id="GO:0006284">
    <property type="term" value="P:base-excision repair"/>
    <property type="evidence" value="ECO:0007669"/>
    <property type="project" value="InterPro"/>
</dbReference>
<organism evidence="8 9">
    <name type="scientific">Nyssa sinensis</name>
    <dbReference type="NCBI Taxonomy" id="561372"/>
    <lineage>
        <taxon>Eukaryota</taxon>
        <taxon>Viridiplantae</taxon>
        <taxon>Streptophyta</taxon>
        <taxon>Embryophyta</taxon>
        <taxon>Tracheophyta</taxon>
        <taxon>Spermatophyta</taxon>
        <taxon>Magnoliopsida</taxon>
        <taxon>eudicotyledons</taxon>
        <taxon>Gunneridae</taxon>
        <taxon>Pentapetalae</taxon>
        <taxon>asterids</taxon>
        <taxon>Cornales</taxon>
        <taxon>Nyssaceae</taxon>
        <taxon>Nyssa</taxon>
    </lineage>
</organism>
<dbReference type="EMBL" id="CM018035">
    <property type="protein sequence ID" value="KAA8541838.1"/>
    <property type="molecule type" value="Genomic_DNA"/>
</dbReference>
<comment type="subcellular location">
    <subcellularLocation>
        <location evidence="1">Nucleus</location>
    </subcellularLocation>
</comment>
<evidence type="ECO:0000256" key="5">
    <source>
        <dbReference type="ARBA" id="ARBA00023242"/>
    </source>
</evidence>
<dbReference type="GO" id="GO:0003684">
    <property type="term" value="F:damaged DNA binding"/>
    <property type="evidence" value="ECO:0007669"/>
    <property type="project" value="InterPro"/>
</dbReference>
<dbReference type="InterPro" id="IPR036420">
    <property type="entry name" value="BRCT_dom_sf"/>
</dbReference>
<accession>A0A5J5BGT8</accession>
<dbReference type="InterPro" id="IPR045080">
    <property type="entry name" value="BRCT_XRCC1_rpt1"/>
</dbReference>
<proteinExistence type="predicted"/>
<feature type="region of interest" description="Disordered" evidence="6">
    <location>
        <begin position="1"/>
        <end position="80"/>
    </location>
</feature>
<reference evidence="8 9" key="1">
    <citation type="submission" date="2019-09" db="EMBL/GenBank/DDBJ databases">
        <title>A chromosome-level genome assembly of the Chinese tupelo Nyssa sinensis.</title>
        <authorList>
            <person name="Yang X."/>
            <person name="Kang M."/>
            <person name="Yang Y."/>
            <person name="Xiong H."/>
            <person name="Wang M."/>
            <person name="Zhang Z."/>
            <person name="Wang Z."/>
            <person name="Wu H."/>
            <person name="Ma T."/>
            <person name="Liu J."/>
            <person name="Xi Z."/>
        </authorList>
    </citation>
    <scope>NUCLEOTIDE SEQUENCE [LARGE SCALE GENOMIC DNA]</scope>
    <source>
        <strain evidence="8">J267</strain>
        <tissue evidence="8">Leaf</tissue>
    </source>
</reference>
<evidence type="ECO:0000256" key="4">
    <source>
        <dbReference type="ARBA" id="ARBA00023204"/>
    </source>
</evidence>
<dbReference type="PROSITE" id="PS50172">
    <property type="entry name" value="BRCT"/>
    <property type="match status" value="1"/>
</dbReference>
<protein>
    <recommendedName>
        <fullName evidence="7">BRCT domain-containing protein</fullName>
    </recommendedName>
</protein>
<keyword evidence="3" id="KW-0227">DNA damage</keyword>
<dbReference type="Gene3D" id="3.40.50.10190">
    <property type="entry name" value="BRCT domain"/>
    <property type="match status" value="1"/>
</dbReference>
<dbReference type="InterPro" id="IPR001357">
    <property type="entry name" value="BRCT_dom"/>
</dbReference>
<dbReference type="OrthoDB" id="25840at2759"/>
<dbReference type="AlphaFoldDB" id="A0A5J5BGT8"/>
<dbReference type="PANTHER" id="PTHR11370">
    <property type="entry name" value="DNA-REPAIR PROTEIN XRCC1"/>
    <property type="match status" value="1"/>
</dbReference>
<gene>
    <name evidence="8" type="ORF">F0562_022990</name>
</gene>